<evidence type="ECO:0000256" key="1">
    <source>
        <dbReference type="ARBA" id="ARBA00022842"/>
    </source>
</evidence>
<sequence>MVLIWGLKVGLLEKFYLFLIWIWNGSQAATAIVHMVYGFVSEFLVQLIVLLASRAARLDILDAINAAIINMLGDPMEGHANIKEMHFLPFNPVNKHTAITYIDSDGNWYRGSKGAPELVSLFSKTSNPANSRLHG</sequence>
<keyword evidence="1" id="KW-0460">Magnesium</keyword>
<dbReference type="SUPFAM" id="SSF81660">
    <property type="entry name" value="Metal cation-transporting ATPase, ATP-binding domain N"/>
    <property type="match status" value="1"/>
</dbReference>
<dbReference type="Gene3D" id="3.40.1110.10">
    <property type="entry name" value="Calcium-transporting ATPase, cytoplasmic domain N"/>
    <property type="match status" value="1"/>
</dbReference>
<evidence type="ECO:0000313" key="4">
    <source>
        <dbReference type="Proteomes" id="UP000827721"/>
    </source>
</evidence>
<reference evidence="3 4" key="1">
    <citation type="submission" date="2021-02" db="EMBL/GenBank/DDBJ databases">
        <title>Plant Genome Project.</title>
        <authorList>
            <person name="Zhang R.-G."/>
        </authorList>
    </citation>
    <scope>NUCLEOTIDE SEQUENCE [LARGE SCALE GENOMIC DNA]</scope>
    <source>
        <tissue evidence="3">Leaves</tissue>
    </source>
</reference>
<keyword evidence="2" id="KW-0812">Transmembrane</keyword>
<dbReference type="PANTHER" id="PTHR42861">
    <property type="entry name" value="CALCIUM-TRANSPORTING ATPASE"/>
    <property type="match status" value="1"/>
</dbReference>
<dbReference type="InterPro" id="IPR023299">
    <property type="entry name" value="ATPase_P-typ_cyto_dom_N"/>
</dbReference>
<name>A0ABQ8HMR8_9ROSI</name>
<proteinExistence type="predicted"/>
<organism evidence="3 4">
    <name type="scientific">Xanthoceras sorbifolium</name>
    <dbReference type="NCBI Taxonomy" id="99658"/>
    <lineage>
        <taxon>Eukaryota</taxon>
        <taxon>Viridiplantae</taxon>
        <taxon>Streptophyta</taxon>
        <taxon>Embryophyta</taxon>
        <taxon>Tracheophyta</taxon>
        <taxon>Spermatophyta</taxon>
        <taxon>Magnoliopsida</taxon>
        <taxon>eudicotyledons</taxon>
        <taxon>Gunneridae</taxon>
        <taxon>Pentapetalae</taxon>
        <taxon>rosids</taxon>
        <taxon>malvids</taxon>
        <taxon>Sapindales</taxon>
        <taxon>Sapindaceae</taxon>
        <taxon>Xanthoceroideae</taxon>
        <taxon>Xanthoceras</taxon>
    </lineage>
</organism>
<evidence type="ECO:0000256" key="2">
    <source>
        <dbReference type="SAM" id="Phobius"/>
    </source>
</evidence>
<comment type="caution">
    <text evidence="3">The sequence shown here is derived from an EMBL/GenBank/DDBJ whole genome shotgun (WGS) entry which is preliminary data.</text>
</comment>
<protein>
    <submittedName>
        <fullName evidence="3">Uncharacterized protein</fullName>
    </submittedName>
</protein>
<accession>A0ABQ8HMR8</accession>
<keyword evidence="2" id="KW-0472">Membrane</keyword>
<feature type="transmembrane region" description="Helical" evidence="2">
    <location>
        <begin position="15"/>
        <end position="40"/>
    </location>
</feature>
<dbReference type="EMBL" id="JAFEMO010000009">
    <property type="protein sequence ID" value="KAH7565638.1"/>
    <property type="molecule type" value="Genomic_DNA"/>
</dbReference>
<dbReference type="Proteomes" id="UP000827721">
    <property type="component" value="Unassembled WGS sequence"/>
</dbReference>
<gene>
    <name evidence="3" type="ORF">JRO89_XS09G0238100</name>
</gene>
<keyword evidence="2" id="KW-1133">Transmembrane helix</keyword>
<evidence type="ECO:0000313" key="3">
    <source>
        <dbReference type="EMBL" id="KAH7565638.1"/>
    </source>
</evidence>
<keyword evidence="4" id="KW-1185">Reference proteome</keyword>